<evidence type="ECO:0000313" key="11">
    <source>
        <dbReference type="EMBL" id="QAV17018.1"/>
    </source>
</evidence>
<protein>
    <submittedName>
        <fullName evidence="11">ABC transporter permease</fullName>
    </submittedName>
</protein>
<feature type="transmembrane region" description="Helical" evidence="7">
    <location>
        <begin position="42"/>
        <end position="59"/>
    </location>
</feature>
<feature type="transmembrane region" description="Helical" evidence="7">
    <location>
        <begin position="100"/>
        <end position="122"/>
    </location>
</feature>
<dbReference type="EMBL" id="JAMDMJ010000035">
    <property type="protein sequence ID" value="MCY9598810.1"/>
    <property type="molecule type" value="Genomic_DNA"/>
</dbReference>
<keyword evidence="3" id="KW-1003">Cell membrane</keyword>
<comment type="similarity">
    <text evidence="7">Belongs to the binding-protein-dependent transport system permease family.</text>
</comment>
<dbReference type="InterPro" id="IPR035906">
    <property type="entry name" value="MetI-like_sf"/>
</dbReference>
<evidence type="ECO:0000313" key="10">
    <source>
        <dbReference type="EMBL" id="MCY9598810.1"/>
    </source>
</evidence>
<reference evidence="11 12" key="1">
    <citation type="submission" date="2018-01" db="EMBL/GenBank/DDBJ databases">
        <title>The whole genome sequencing and assembly of Paenibacillus chitinolyticus KCCM 41400 strain.</title>
        <authorList>
            <person name="Kim J.-Y."/>
            <person name="Park M.-K."/>
            <person name="Lee Y.-J."/>
            <person name="Yi H."/>
            <person name="Bahn Y.-S."/>
            <person name="Kim J.F."/>
            <person name="Lee D.-W."/>
        </authorList>
    </citation>
    <scope>NUCLEOTIDE SEQUENCE [LARGE SCALE GENOMIC DNA]</scope>
    <source>
        <strain evidence="11 12">KCCM 41400</strain>
    </source>
</reference>
<organism evidence="11 12">
    <name type="scientific">Paenibacillus chitinolyticus</name>
    <dbReference type="NCBI Taxonomy" id="79263"/>
    <lineage>
        <taxon>Bacteria</taxon>
        <taxon>Bacillati</taxon>
        <taxon>Bacillota</taxon>
        <taxon>Bacilli</taxon>
        <taxon>Bacillales</taxon>
        <taxon>Paenibacillaceae</taxon>
        <taxon>Paenibacillus</taxon>
    </lineage>
</organism>
<evidence type="ECO:0000313" key="12">
    <source>
        <dbReference type="Proteomes" id="UP000288943"/>
    </source>
</evidence>
<evidence type="ECO:0000256" key="1">
    <source>
        <dbReference type="ARBA" id="ARBA00004651"/>
    </source>
</evidence>
<dbReference type="PANTHER" id="PTHR30151">
    <property type="entry name" value="ALKANE SULFONATE ABC TRANSPORTER-RELATED, MEMBRANE SUBUNIT"/>
    <property type="match status" value="1"/>
</dbReference>
<feature type="transmembrane region" description="Helical" evidence="7">
    <location>
        <begin position="134"/>
        <end position="153"/>
    </location>
</feature>
<dbReference type="Gene3D" id="1.10.3720.10">
    <property type="entry name" value="MetI-like"/>
    <property type="match status" value="1"/>
</dbReference>
<feature type="region of interest" description="Disordered" evidence="8">
    <location>
        <begin position="1"/>
        <end position="32"/>
    </location>
</feature>
<evidence type="ECO:0000256" key="4">
    <source>
        <dbReference type="ARBA" id="ARBA00022692"/>
    </source>
</evidence>
<feature type="transmembrane region" description="Helical" evidence="7">
    <location>
        <begin position="222"/>
        <end position="241"/>
    </location>
</feature>
<feature type="transmembrane region" description="Helical" evidence="7">
    <location>
        <begin position="253"/>
        <end position="269"/>
    </location>
</feature>
<dbReference type="InterPro" id="IPR000515">
    <property type="entry name" value="MetI-like"/>
</dbReference>
<comment type="subcellular location">
    <subcellularLocation>
        <location evidence="1 7">Cell membrane</location>
        <topology evidence="1 7">Multi-pass membrane protein</topology>
    </subcellularLocation>
</comment>
<dbReference type="PROSITE" id="PS50928">
    <property type="entry name" value="ABC_TM1"/>
    <property type="match status" value="1"/>
</dbReference>
<dbReference type="GO" id="GO:0042918">
    <property type="term" value="P:alkanesulfonate transmembrane transport"/>
    <property type="evidence" value="ECO:0007669"/>
    <property type="project" value="UniProtKB-ARBA"/>
</dbReference>
<dbReference type="EMBL" id="CP026520">
    <property type="protein sequence ID" value="QAV17018.1"/>
    <property type="molecule type" value="Genomic_DNA"/>
</dbReference>
<dbReference type="Proteomes" id="UP001527202">
    <property type="component" value="Unassembled WGS sequence"/>
</dbReference>
<evidence type="ECO:0000256" key="8">
    <source>
        <dbReference type="SAM" id="MobiDB-lite"/>
    </source>
</evidence>
<evidence type="ECO:0000256" key="6">
    <source>
        <dbReference type="ARBA" id="ARBA00023136"/>
    </source>
</evidence>
<dbReference type="GO" id="GO:0005886">
    <property type="term" value="C:plasma membrane"/>
    <property type="evidence" value="ECO:0007669"/>
    <property type="project" value="UniProtKB-SubCell"/>
</dbReference>
<dbReference type="CDD" id="cd06261">
    <property type="entry name" value="TM_PBP2"/>
    <property type="match status" value="1"/>
</dbReference>
<evidence type="ECO:0000259" key="9">
    <source>
        <dbReference type="PROSITE" id="PS50928"/>
    </source>
</evidence>
<name>A0A410WRH1_9BACL</name>
<keyword evidence="13" id="KW-1185">Reference proteome</keyword>
<dbReference type="Proteomes" id="UP000288943">
    <property type="component" value="Chromosome"/>
</dbReference>
<reference evidence="10 13" key="2">
    <citation type="submission" date="2022-05" db="EMBL/GenBank/DDBJ databases">
        <title>Genome Sequencing of Bee-Associated Microbes.</title>
        <authorList>
            <person name="Dunlap C."/>
        </authorList>
    </citation>
    <scope>NUCLEOTIDE SEQUENCE [LARGE SCALE GENOMIC DNA]</scope>
    <source>
        <strain evidence="10 13">NRRL B-23120</strain>
    </source>
</reference>
<dbReference type="FunFam" id="1.10.3720.10:FF:000003">
    <property type="entry name" value="Aliphatic sulfonate ABC transporter permease"/>
    <property type="match status" value="1"/>
</dbReference>
<evidence type="ECO:0000256" key="2">
    <source>
        <dbReference type="ARBA" id="ARBA00022448"/>
    </source>
</evidence>
<evidence type="ECO:0000256" key="5">
    <source>
        <dbReference type="ARBA" id="ARBA00022989"/>
    </source>
</evidence>
<feature type="compositionally biased region" description="Low complexity" evidence="8">
    <location>
        <begin position="7"/>
        <end position="18"/>
    </location>
</feature>
<evidence type="ECO:0000313" key="13">
    <source>
        <dbReference type="Proteomes" id="UP001527202"/>
    </source>
</evidence>
<keyword evidence="6 7" id="KW-0472">Membrane</keyword>
<keyword evidence="4 7" id="KW-0812">Transmembrane</keyword>
<dbReference type="RefSeq" id="WP_042234158.1">
    <property type="nucleotide sequence ID" value="NZ_CP026520.1"/>
</dbReference>
<keyword evidence="2 7" id="KW-0813">Transport</keyword>
<evidence type="ECO:0000256" key="7">
    <source>
        <dbReference type="RuleBase" id="RU363032"/>
    </source>
</evidence>
<evidence type="ECO:0000256" key="3">
    <source>
        <dbReference type="ARBA" id="ARBA00022475"/>
    </source>
</evidence>
<feature type="domain" description="ABC transmembrane type-1" evidence="9">
    <location>
        <begin position="93"/>
        <end position="273"/>
    </location>
</feature>
<gene>
    <name evidence="10" type="ORF">M5X16_23930</name>
    <name evidence="11" type="ORF">PC41400_04690</name>
</gene>
<accession>A0A410WRH1</accession>
<sequence>MSKPSNLLQGTGATLLGASPDSVPAEPAPAGSSKRRRRLESFLLGAIVPAAALILWQVLGDAGYISRLLFPTPWTIAKSFRSLLESGALAENVGISMLRAAAGFALGGGLGLLLGMLVGFFRRTEKVLDPSVQMIRMVPHLAIAPLFILWFGFGEPSKVLLIAKGAFFPLYINTFLGIRGADKKLFEVTRVLGFSTYQQLARLIVPSALPNIFLGLRVSLGIAWLGLVVAELMGASSGLGYLMSEARQFNKTAVVYVGIILFAVIGKAADSGVRLLERRLLQWQDSYGGK</sequence>
<dbReference type="KEGG" id="pchi:PC41400_04690"/>
<dbReference type="GeneID" id="95374109"/>
<dbReference type="AlphaFoldDB" id="A0A410WRH1"/>
<dbReference type="Pfam" id="PF00528">
    <property type="entry name" value="BPD_transp_1"/>
    <property type="match status" value="1"/>
</dbReference>
<proteinExistence type="inferred from homology"/>
<keyword evidence="5 7" id="KW-1133">Transmembrane helix</keyword>
<dbReference type="SUPFAM" id="SSF161098">
    <property type="entry name" value="MetI-like"/>
    <property type="match status" value="1"/>
</dbReference>
<dbReference type="OrthoDB" id="9804353at2"/>
<dbReference type="PANTHER" id="PTHR30151:SF38">
    <property type="entry name" value="ALIPHATIC SULFONATES TRANSPORT PERMEASE PROTEIN SSUC-RELATED"/>
    <property type="match status" value="1"/>
</dbReference>